<evidence type="ECO:0000256" key="6">
    <source>
        <dbReference type="ARBA" id="ARBA00022837"/>
    </source>
</evidence>
<dbReference type="PANTHER" id="PTHR45713">
    <property type="entry name" value="FTP DOMAIN-CONTAINING PROTEIN"/>
    <property type="match status" value="1"/>
</dbReference>
<comment type="function">
    <text evidence="1">Acts as a defensive agent. Recognizes blood group fucosylated oligosaccharides including A, B, H and Lewis B-type antigens. Does not recognize Lewis A antigen and has low affinity for monovalent haptens.</text>
</comment>
<dbReference type="GO" id="GO:0046872">
    <property type="term" value="F:metal ion binding"/>
    <property type="evidence" value="ECO:0007669"/>
    <property type="project" value="UniProtKB-KW"/>
</dbReference>
<dbReference type="EMBL" id="CAJFCJ010000073">
    <property type="protein sequence ID" value="CAD5126691.1"/>
    <property type="molecule type" value="Genomic_DNA"/>
</dbReference>
<evidence type="ECO:0000256" key="1">
    <source>
        <dbReference type="ARBA" id="ARBA00002219"/>
    </source>
</evidence>
<feature type="signal peptide" evidence="8">
    <location>
        <begin position="1"/>
        <end position="22"/>
    </location>
</feature>
<keyword evidence="8" id="KW-0732">Signal</keyword>
<dbReference type="Gene3D" id="2.60.120.260">
    <property type="entry name" value="Galactose-binding domain-like"/>
    <property type="match status" value="1"/>
</dbReference>
<dbReference type="GO" id="GO:0010185">
    <property type="term" value="P:regulation of cellular defense response"/>
    <property type="evidence" value="ECO:0007669"/>
    <property type="project" value="UniProtKB-ARBA"/>
</dbReference>
<feature type="chain" id="PRO_5029736429" evidence="8">
    <location>
        <begin position="23"/>
        <end position="324"/>
    </location>
</feature>
<dbReference type="Proteomes" id="UP000549394">
    <property type="component" value="Unassembled WGS sequence"/>
</dbReference>
<keyword evidence="5" id="KW-0430">Lectin</keyword>
<comment type="caution">
    <text evidence="10">The sequence shown here is derived from an EMBL/GenBank/DDBJ whole genome shotgun (WGS) entry which is preliminary data.</text>
</comment>
<dbReference type="GO" id="GO:0042806">
    <property type="term" value="F:fucose binding"/>
    <property type="evidence" value="ECO:0007669"/>
    <property type="project" value="UniProtKB-ARBA"/>
</dbReference>
<proteinExistence type="inferred from homology"/>
<accession>A0A7I8WEW5</accession>
<evidence type="ECO:0000256" key="5">
    <source>
        <dbReference type="ARBA" id="ARBA00022734"/>
    </source>
</evidence>
<keyword evidence="4" id="KW-0479">Metal-binding</keyword>
<dbReference type="InterPro" id="IPR051941">
    <property type="entry name" value="BG_Antigen-Binding_Lectin"/>
</dbReference>
<evidence type="ECO:0000256" key="8">
    <source>
        <dbReference type="SAM" id="SignalP"/>
    </source>
</evidence>
<evidence type="ECO:0000313" key="11">
    <source>
        <dbReference type="Proteomes" id="UP000549394"/>
    </source>
</evidence>
<evidence type="ECO:0000259" key="9">
    <source>
        <dbReference type="SMART" id="SM00607"/>
    </source>
</evidence>
<keyword evidence="11" id="KW-1185">Reference proteome</keyword>
<organism evidence="10 11">
    <name type="scientific">Dimorphilus gyrociliatus</name>
    <dbReference type="NCBI Taxonomy" id="2664684"/>
    <lineage>
        <taxon>Eukaryota</taxon>
        <taxon>Metazoa</taxon>
        <taxon>Spiralia</taxon>
        <taxon>Lophotrochozoa</taxon>
        <taxon>Annelida</taxon>
        <taxon>Polychaeta</taxon>
        <taxon>Polychaeta incertae sedis</taxon>
        <taxon>Dinophilidae</taxon>
        <taxon>Dimorphilus</taxon>
    </lineage>
</organism>
<keyword evidence="6" id="KW-0106">Calcium</keyword>
<reference evidence="10 11" key="1">
    <citation type="submission" date="2020-08" db="EMBL/GenBank/DDBJ databases">
        <authorList>
            <person name="Hejnol A."/>
        </authorList>
    </citation>
    <scope>NUCLEOTIDE SEQUENCE [LARGE SCALE GENOMIC DNA]</scope>
</reference>
<comment type="subunit">
    <text evidence="3">Homotrimer.</text>
</comment>
<dbReference type="SMART" id="SM00607">
    <property type="entry name" value="FTP"/>
    <property type="match status" value="1"/>
</dbReference>
<keyword evidence="7" id="KW-1015">Disulfide bond</keyword>
<dbReference type="InterPro" id="IPR006585">
    <property type="entry name" value="FTP1"/>
</dbReference>
<gene>
    <name evidence="10" type="ORF">DGYR_LOCUS13924</name>
</gene>
<feature type="domain" description="Fucolectin tachylectin-4 pentraxin-1" evidence="9">
    <location>
        <begin position="25"/>
        <end position="182"/>
    </location>
</feature>
<dbReference type="OrthoDB" id="6102375at2759"/>
<dbReference type="SUPFAM" id="SSF49785">
    <property type="entry name" value="Galactose-binding domain-like"/>
    <property type="match status" value="1"/>
</dbReference>
<dbReference type="PANTHER" id="PTHR45713:SF15">
    <property type="entry name" value="F5_8 TYPE C DOMAIN-CONTAINING PROTEIN"/>
    <property type="match status" value="1"/>
</dbReference>
<evidence type="ECO:0000256" key="3">
    <source>
        <dbReference type="ARBA" id="ARBA00011233"/>
    </source>
</evidence>
<evidence type="ECO:0000256" key="7">
    <source>
        <dbReference type="ARBA" id="ARBA00023157"/>
    </source>
</evidence>
<evidence type="ECO:0000256" key="4">
    <source>
        <dbReference type="ARBA" id="ARBA00022723"/>
    </source>
</evidence>
<sequence length="324" mass="36134">MMIPHFLYIFPNLLLCIHQATQANLLNLARGKLSFQSSTYGGVTAPMEPGFAIDSNVGVLLTNENNNCSRTSKHSSEKSWWSVDLEQIYSITEVCLLNVNDNIYDRLQQFHILLGKFPNNENSICKFVTDPVKRPTSTDSSQYSCYSCNPDSIGSFLTIRLIAVDIELILCDVNVRGKLINDKRETPHSFKHYITQATLNDVSLSTNQLDLLKDDVYYINDNDGQISLASNDVLVLTTKLVHINSLCLRVFHGTNSKPGILIKITNFLTGTITSKEIPGDFKHSHTVCVQFGFLLTKNIKIESPDSRGLAEVDLIAVSSLTQKS</sequence>
<evidence type="ECO:0000313" key="10">
    <source>
        <dbReference type="EMBL" id="CAD5126691.1"/>
    </source>
</evidence>
<dbReference type="AlphaFoldDB" id="A0A7I8WEW5"/>
<name>A0A7I8WEW5_9ANNE</name>
<dbReference type="GO" id="GO:0001868">
    <property type="term" value="P:regulation of complement activation, lectin pathway"/>
    <property type="evidence" value="ECO:0007669"/>
    <property type="project" value="UniProtKB-ARBA"/>
</dbReference>
<dbReference type="Pfam" id="PF22633">
    <property type="entry name" value="F5_F8_type_C_2"/>
    <property type="match status" value="1"/>
</dbReference>
<protein>
    <submittedName>
        <fullName evidence="10">DgyrCDS14760</fullName>
    </submittedName>
</protein>
<evidence type="ECO:0000256" key="2">
    <source>
        <dbReference type="ARBA" id="ARBA00010147"/>
    </source>
</evidence>
<dbReference type="InterPro" id="IPR008979">
    <property type="entry name" value="Galactose-bd-like_sf"/>
</dbReference>
<comment type="similarity">
    <text evidence="2">Belongs to the fucolectin family.</text>
</comment>